<reference evidence="1 2" key="1">
    <citation type="submission" date="2023-11" db="EMBL/GenBank/DDBJ databases">
        <title>Halocaridina rubra genome assembly.</title>
        <authorList>
            <person name="Smith C."/>
        </authorList>
    </citation>
    <scope>NUCLEOTIDE SEQUENCE [LARGE SCALE GENOMIC DNA]</scope>
    <source>
        <strain evidence="1">EP-1</strain>
        <tissue evidence="1">Whole</tissue>
    </source>
</reference>
<sequence length="93" mass="10019">MGGGWRCGGTGRVMEKQLIAEQQKNAESRWLAYGEPLNASSDYVLCFPTNHSSAPSDYVPVLSNKSLNASSDYALCFPTNHSSASSDYVPVIS</sequence>
<name>A0AAN8WZ89_HALRR</name>
<gene>
    <name evidence="1" type="ORF">SK128_000172</name>
</gene>
<dbReference type="EMBL" id="JAXCGZ010017026">
    <property type="protein sequence ID" value="KAK7069095.1"/>
    <property type="molecule type" value="Genomic_DNA"/>
</dbReference>
<protein>
    <submittedName>
        <fullName evidence="1">Uncharacterized protein</fullName>
    </submittedName>
</protein>
<evidence type="ECO:0000313" key="2">
    <source>
        <dbReference type="Proteomes" id="UP001381693"/>
    </source>
</evidence>
<feature type="non-terminal residue" evidence="1">
    <location>
        <position position="93"/>
    </location>
</feature>
<keyword evidence="2" id="KW-1185">Reference proteome</keyword>
<proteinExistence type="predicted"/>
<comment type="caution">
    <text evidence="1">The sequence shown here is derived from an EMBL/GenBank/DDBJ whole genome shotgun (WGS) entry which is preliminary data.</text>
</comment>
<organism evidence="1 2">
    <name type="scientific">Halocaridina rubra</name>
    <name type="common">Hawaiian red shrimp</name>
    <dbReference type="NCBI Taxonomy" id="373956"/>
    <lineage>
        <taxon>Eukaryota</taxon>
        <taxon>Metazoa</taxon>
        <taxon>Ecdysozoa</taxon>
        <taxon>Arthropoda</taxon>
        <taxon>Crustacea</taxon>
        <taxon>Multicrustacea</taxon>
        <taxon>Malacostraca</taxon>
        <taxon>Eumalacostraca</taxon>
        <taxon>Eucarida</taxon>
        <taxon>Decapoda</taxon>
        <taxon>Pleocyemata</taxon>
        <taxon>Caridea</taxon>
        <taxon>Atyoidea</taxon>
        <taxon>Atyidae</taxon>
        <taxon>Halocaridina</taxon>
    </lineage>
</organism>
<dbReference type="Proteomes" id="UP001381693">
    <property type="component" value="Unassembled WGS sequence"/>
</dbReference>
<accession>A0AAN8WZ89</accession>
<dbReference type="AlphaFoldDB" id="A0AAN8WZ89"/>
<evidence type="ECO:0000313" key="1">
    <source>
        <dbReference type="EMBL" id="KAK7069095.1"/>
    </source>
</evidence>